<dbReference type="SMART" id="SM00849">
    <property type="entry name" value="Lactamase_B"/>
    <property type="match status" value="1"/>
</dbReference>
<keyword evidence="4" id="KW-1185">Reference proteome</keyword>
<dbReference type="InterPro" id="IPR001279">
    <property type="entry name" value="Metallo-B-lactamas"/>
</dbReference>
<proteinExistence type="predicted"/>
<dbReference type="InterPro" id="IPR036866">
    <property type="entry name" value="RibonucZ/Hydroxyglut_hydro"/>
</dbReference>
<accession>A0A6C0U6W4</accession>
<dbReference type="GO" id="GO:0046872">
    <property type="term" value="F:metal ion binding"/>
    <property type="evidence" value="ECO:0007669"/>
    <property type="project" value="UniProtKB-KW"/>
</dbReference>
<dbReference type="InterPro" id="IPR051682">
    <property type="entry name" value="Mito_Persulfide_Diox"/>
</dbReference>
<dbReference type="KEGG" id="kim:G3T16_18455"/>
<dbReference type="SUPFAM" id="SSF56281">
    <property type="entry name" value="Metallo-hydrolase/oxidoreductase"/>
    <property type="match status" value="1"/>
</dbReference>
<dbReference type="EMBL" id="CP048711">
    <property type="protein sequence ID" value="QIB67079.1"/>
    <property type="molecule type" value="Genomic_DNA"/>
</dbReference>
<dbReference type="PANTHER" id="PTHR43084:SF1">
    <property type="entry name" value="PERSULFIDE DIOXYGENASE ETHE1, MITOCHONDRIAL"/>
    <property type="match status" value="1"/>
</dbReference>
<dbReference type="Pfam" id="PF00753">
    <property type="entry name" value="Lactamase_B"/>
    <property type="match status" value="1"/>
</dbReference>
<evidence type="ECO:0000313" key="3">
    <source>
        <dbReference type="EMBL" id="QIB67079.1"/>
    </source>
</evidence>
<name>A0A6C0U6W4_9GAMM</name>
<reference evidence="3 4" key="1">
    <citation type="submission" date="2020-02" db="EMBL/GenBank/DDBJ databases">
        <title>Genome sequencing for Kineobactrum sp. M2.</title>
        <authorList>
            <person name="Park S.-J."/>
        </authorList>
    </citation>
    <scope>NUCLEOTIDE SEQUENCE [LARGE SCALE GENOMIC DNA]</scope>
    <source>
        <strain evidence="3 4">M2</strain>
    </source>
</reference>
<keyword evidence="3" id="KW-0378">Hydrolase</keyword>
<dbReference type="CDD" id="cd07724">
    <property type="entry name" value="POD-like_MBL-fold"/>
    <property type="match status" value="1"/>
</dbReference>
<dbReference type="RefSeq" id="WP_163496507.1">
    <property type="nucleotide sequence ID" value="NZ_CP048711.1"/>
</dbReference>
<dbReference type="GO" id="GO:0050313">
    <property type="term" value="F:sulfur dioxygenase activity"/>
    <property type="evidence" value="ECO:0007669"/>
    <property type="project" value="InterPro"/>
</dbReference>
<dbReference type="Proteomes" id="UP000477680">
    <property type="component" value="Chromosome"/>
</dbReference>
<dbReference type="GO" id="GO:0006749">
    <property type="term" value="P:glutathione metabolic process"/>
    <property type="evidence" value="ECO:0007669"/>
    <property type="project" value="InterPro"/>
</dbReference>
<dbReference type="GO" id="GO:0016787">
    <property type="term" value="F:hydrolase activity"/>
    <property type="evidence" value="ECO:0007669"/>
    <property type="project" value="UniProtKB-KW"/>
</dbReference>
<keyword evidence="1" id="KW-0479">Metal-binding</keyword>
<evidence type="ECO:0000256" key="1">
    <source>
        <dbReference type="ARBA" id="ARBA00022723"/>
    </source>
</evidence>
<dbReference type="AlphaFoldDB" id="A0A6C0U6W4"/>
<dbReference type="PANTHER" id="PTHR43084">
    <property type="entry name" value="PERSULFIDE DIOXYGENASE ETHE1"/>
    <property type="match status" value="1"/>
</dbReference>
<evidence type="ECO:0000313" key="4">
    <source>
        <dbReference type="Proteomes" id="UP000477680"/>
    </source>
</evidence>
<dbReference type="InterPro" id="IPR044528">
    <property type="entry name" value="POD-like_MBL-fold"/>
</dbReference>
<gene>
    <name evidence="3" type="ORF">G3T16_18455</name>
</gene>
<organism evidence="3 4">
    <name type="scientific">Kineobactrum salinum</name>
    <dbReference type="NCBI Taxonomy" id="2708301"/>
    <lineage>
        <taxon>Bacteria</taxon>
        <taxon>Pseudomonadati</taxon>
        <taxon>Pseudomonadota</taxon>
        <taxon>Gammaproteobacteria</taxon>
        <taxon>Cellvibrionales</taxon>
        <taxon>Halieaceae</taxon>
        <taxon>Kineobactrum</taxon>
    </lineage>
</organism>
<sequence length="298" mass="32996">MVNPVSFTVDFSHRPEVVAFFDEPTNTFSYVVRDPASNACAVVDSVMDIDYAAGRLNLAGADEIIDYIRQQALELQWIIETHVHADHLSAAPYIQEQLGGKIGIGANITVVQETFGKIFNAGTEFARDGSQFDRLFNDGDEYRIGNMVCHTIHTPGHTPACMVHVMGDAAFVGDTLFMPDGGTARADFPGGDARTLYQSIQRVLSLPDEVRLFMCHDYMPDGREVEFETTVGAQRKSNIHVHAGISEEQFVQMRETRDATLDMPRLILPSLQVNMRAGHLPPEDSNGVVYLKLPLNVL</sequence>
<dbReference type="Gene3D" id="3.60.15.10">
    <property type="entry name" value="Ribonuclease Z/Hydroxyacylglutathione hydrolase-like"/>
    <property type="match status" value="1"/>
</dbReference>
<evidence type="ECO:0000259" key="2">
    <source>
        <dbReference type="SMART" id="SM00849"/>
    </source>
</evidence>
<feature type="domain" description="Metallo-beta-lactamase" evidence="2">
    <location>
        <begin position="26"/>
        <end position="216"/>
    </location>
</feature>
<protein>
    <submittedName>
        <fullName evidence="3">MBL fold metallo-hydrolase</fullName>
    </submittedName>
</protein>
<dbReference type="GO" id="GO:0070813">
    <property type="term" value="P:hydrogen sulfide metabolic process"/>
    <property type="evidence" value="ECO:0007669"/>
    <property type="project" value="TreeGrafter"/>
</dbReference>